<evidence type="ECO:0000256" key="7">
    <source>
        <dbReference type="ARBA" id="ARBA00023004"/>
    </source>
</evidence>
<dbReference type="Gene3D" id="1.20.1300.10">
    <property type="entry name" value="Fumarate reductase/succinate dehydrogenase, transmembrane subunit"/>
    <property type="match status" value="1"/>
</dbReference>
<dbReference type="GO" id="GO:0009055">
    <property type="term" value="F:electron transfer activity"/>
    <property type="evidence" value="ECO:0007669"/>
    <property type="project" value="InterPro"/>
</dbReference>
<dbReference type="PIRSF" id="PIRSF000178">
    <property type="entry name" value="SDH_cyt_b560"/>
    <property type="match status" value="1"/>
</dbReference>
<keyword evidence="5 9" id="KW-0479">Metal-binding</keyword>
<keyword evidence="4 10" id="KW-0812">Transmembrane</keyword>
<proteinExistence type="predicted"/>
<dbReference type="GO" id="GO:0046872">
    <property type="term" value="F:metal ion binding"/>
    <property type="evidence" value="ECO:0007669"/>
    <property type="project" value="UniProtKB-KW"/>
</dbReference>
<dbReference type="CDD" id="cd03499">
    <property type="entry name" value="SQR_TypeC_SdhC"/>
    <property type="match status" value="1"/>
</dbReference>
<dbReference type="PROSITE" id="PS01000">
    <property type="entry name" value="SDH_CYT_1"/>
    <property type="match status" value="1"/>
</dbReference>
<evidence type="ECO:0000256" key="8">
    <source>
        <dbReference type="ARBA" id="ARBA00023136"/>
    </source>
</evidence>
<gene>
    <name evidence="11" type="ORF">MNOR_LOCUS31047</name>
</gene>
<dbReference type="NCBIfam" id="TIGR02970">
    <property type="entry name" value="succ_dehyd_cytB"/>
    <property type="match status" value="1"/>
</dbReference>
<evidence type="ECO:0000256" key="10">
    <source>
        <dbReference type="SAM" id="Phobius"/>
    </source>
</evidence>
<evidence type="ECO:0000256" key="4">
    <source>
        <dbReference type="ARBA" id="ARBA00022692"/>
    </source>
</evidence>
<comment type="subcellular location">
    <subcellularLocation>
        <location evidence="1">Membrane</location>
        <topology evidence="1">Multi-pass membrane protein</topology>
    </subcellularLocation>
</comment>
<accession>A0AAV2S122</accession>
<dbReference type="PANTHER" id="PTHR10978">
    <property type="entry name" value="SUCCINATE DEHYDROGENASE CYTOCHROME B560 SUBUNIT"/>
    <property type="match status" value="1"/>
</dbReference>
<comment type="cofactor">
    <cofactor evidence="9">
        <name>heme</name>
        <dbReference type="ChEBI" id="CHEBI:30413"/>
    </cofactor>
    <text evidence="9">The heme is bound between the two transmembrane subunits.</text>
</comment>
<keyword evidence="12" id="KW-1185">Reference proteome</keyword>
<reference evidence="11 12" key="1">
    <citation type="submission" date="2024-05" db="EMBL/GenBank/DDBJ databases">
        <authorList>
            <person name="Wallberg A."/>
        </authorList>
    </citation>
    <scope>NUCLEOTIDE SEQUENCE [LARGE SCALE GENOMIC DNA]</scope>
</reference>
<feature type="transmembrane region" description="Helical" evidence="10">
    <location>
        <begin position="66"/>
        <end position="86"/>
    </location>
</feature>
<dbReference type="AlphaFoldDB" id="A0AAV2S122"/>
<evidence type="ECO:0000256" key="1">
    <source>
        <dbReference type="ARBA" id="ARBA00004141"/>
    </source>
</evidence>
<dbReference type="InterPro" id="IPR014314">
    <property type="entry name" value="Succ_DH_cytb556"/>
</dbReference>
<evidence type="ECO:0000256" key="9">
    <source>
        <dbReference type="PIRSR" id="PIRSR000178-1"/>
    </source>
</evidence>
<evidence type="ECO:0000256" key="3">
    <source>
        <dbReference type="ARBA" id="ARBA00022617"/>
    </source>
</evidence>
<dbReference type="Pfam" id="PF01127">
    <property type="entry name" value="Sdh_cyt"/>
    <property type="match status" value="1"/>
</dbReference>
<dbReference type="GO" id="GO:0006121">
    <property type="term" value="P:mitochondrial electron transport, succinate to ubiquinone"/>
    <property type="evidence" value="ECO:0007669"/>
    <property type="project" value="UniProtKB-ARBA"/>
</dbReference>
<dbReference type="GO" id="GO:0016020">
    <property type="term" value="C:membrane"/>
    <property type="evidence" value="ECO:0007669"/>
    <property type="project" value="UniProtKB-SubCell"/>
</dbReference>
<feature type="binding site" description="axial binding residue" evidence="9">
    <location>
        <position position="117"/>
    </location>
    <ligand>
        <name>heme</name>
        <dbReference type="ChEBI" id="CHEBI:30413"/>
        <note>ligand shared with second transmembrane subunit</note>
    </ligand>
    <ligandPart>
        <name>Fe</name>
        <dbReference type="ChEBI" id="CHEBI:18248"/>
    </ligandPart>
</feature>
<evidence type="ECO:0000256" key="5">
    <source>
        <dbReference type="ARBA" id="ARBA00022723"/>
    </source>
</evidence>
<comment type="pathway">
    <text evidence="2">Carbohydrate metabolism; tricarboxylic acid cycle.</text>
</comment>
<dbReference type="GO" id="GO:0006099">
    <property type="term" value="P:tricarboxylic acid cycle"/>
    <property type="evidence" value="ECO:0007669"/>
    <property type="project" value="InterPro"/>
</dbReference>
<dbReference type="Proteomes" id="UP001497623">
    <property type="component" value="Unassembled WGS sequence"/>
</dbReference>
<dbReference type="InterPro" id="IPR034804">
    <property type="entry name" value="SQR/QFR_C/D"/>
</dbReference>
<evidence type="ECO:0000256" key="2">
    <source>
        <dbReference type="ARBA" id="ARBA00005163"/>
    </source>
</evidence>
<comment type="caution">
    <text evidence="11">The sequence shown here is derived from an EMBL/GenBank/DDBJ whole genome shotgun (WGS) entry which is preliminary data.</text>
</comment>
<dbReference type="GO" id="GO:0005739">
    <property type="term" value="C:mitochondrion"/>
    <property type="evidence" value="ECO:0007669"/>
    <property type="project" value="GOC"/>
</dbReference>
<keyword evidence="6 10" id="KW-1133">Transmembrane helix</keyword>
<protein>
    <recommendedName>
        <fullName evidence="13">Succinate dehydrogenase cytochrome b560 subunit, mitochondrial</fullName>
    </recommendedName>
</protein>
<dbReference type="InterPro" id="IPR000701">
    <property type="entry name" value="SuccDH_FuR_B_TM-su"/>
</dbReference>
<name>A0AAV2S122_MEGNR</name>
<dbReference type="SUPFAM" id="SSF81343">
    <property type="entry name" value="Fumarate reductase respiratory complex transmembrane subunits"/>
    <property type="match status" value="1"/>
</dbReference>
<evidence type="ECO:0000313" key="12">
    <source>
        <dbReference type="Proteomes" id="UP001497623"/>
    </source>
</evidence>
<organism evidence="11 12">
    <name type="scientific">Meganyctiphanes norvegica</name>
    <name type="common">Northern krill</name>
    <name type="synonym">Thysanopoda norvegica</name>
    <dbReference type="NCBI Taxonomy" id="48144"/>
    <lineage>
        <taxon>Eukaryota</taxon>
        <taxon>Metazoa</taxon>
        <taxon>Ecdysozoa</taxon>
        <taxon>Arthropoda</taxon>
        <taxon>Crustacea</taxon>
        <taxon>Multicrustacea</taxon>
        <taxon>Malacostraca</taxon>
        <taxon>Eumalacostraca</taxon>
        <taxon>Eucarida</taxon>
        <taxon>Euphausiacea</taxon>
        <taxon>Euphausiidae</taxon>
        <taxon>Meganyctiphanes</taxon>
    </lineage>
</organism>
<evidence type="ECO:0000313" key="11">
    <source>
        <dbReference type="EMBL" id="CAL4152708.1"/>
    </source>
</evidence>
<feature type="transmembrane region" description="Helical" evidence="10">
    <location>
        <begin position="137"/>
        <end position="158"/>
    </location>
</feature>
<keyword evidence="8 10" id="KW-0472">Membrane</keyword>
<sequence>RGAIFKQAWSRALFTSPLVGGSMKVQPKEDFWLKNERLKRPMSPHLTIYKPQVTSMLSITHRGTGCALSVLMSAFSIGMLCLPNSYPYYLAYIQSLQFGSPLIFLAKFALAMPFMFHTCNGIRHLFWDLGYGFSLRNLYQTGYLVVGTSLLLSLGIAAI</sequence>
<dbReference type="FunFam" id="1.20.1300.10:FF:000011">
    <property type="entry name" value="Succinate dehydrogenase cytochrome b560 subunit"/>
    <property type="match status" value="1"/>
</dbReference>
<dbReference type="PANTHER" id="PTHR10978:SF5">
    <property type="entry name" value="SUCCINATE DEHYDROGENASE CYTOCHROME B560 SUBUNIT, MITOCHONDRIAL"/>
    <property type="match status" value="1"/>
</dbReference>
<dbReference type="PROSITE" id="PS01001">
    <property type="entry name" value="SDH_CYT_2"/>
    <property type="match status" value="1"/>
</dbReference>
<dbReference type="InterPro" id="IPR018495">
    <property type="entry name" value="Succ_DH_cyt_bsu_CS"/>
</dbReference>
<evidence type="ECO:0000256" key="6">
    <source>
        <dbReference type="ARBA" id="ARBA00022989"/>
    </source>
</evidence>
<feature type="transmembrane region" description="Helical" evidence="10">
    <location>
        <begin position="98"/>
        <end position="116"/>
    </location>
</feature>
<feature type="non-terminal residue" evidence="11">
    <location>
        <position position="1"/>
    </location>
</feature>
<keyword evidence="3 9" id="KW-0349">Heme</keyword>
<keyword evidence="7 9" id="KW-0408">Iron</keyword>
<dbReference type="EMBL" id="CAXKWB010039182">
    <property type="protein sequence ID" value="CAL4152708.1"/>
    <property type="molecule type" value="Genomic_DNA"/>
</dbReference>
<evidence type="ECO:0008006" key="13">
    <source>
        <dbReference type="Google" id="ProtNLM"/>
    </source>
</evidence>